<gene>
    <name evidence="3" type="ORF">NGM29_05410</name>
</gene>
<protein>
    <submittedName>
        <fullName evidence="3">HalX domain-containing protein</fullName>
    </submittedName>
</protein>
<evidence type="ECO:0000259" key="2">
    <source>
        <dbReference type="PROSITE" id="PS50110"/>
    </source>
</evidence>
<evidence type="ECO:0000256" key="1">
    <source>
        <dbReference type="PROSITE-ProRule" id="PRU00169"/>
    </source>
</evidence>
<dbReference type="EMBL" id="CP100355">
    <property type="protein sequence ID" value="UTF54709.1"/>
    <property type="molecule type" value="Genomic_DNA"/>
</dbReference>
<keyword evidence="4" id="KW-1185">Reference proteome</keyword>
<feature type="domain" description="Response regulatory" evidence="2">
    <location>
        <begin position="1"/>
        <end position="89"/>
    </location>
</feature>
<dbReference type="Gene3D" id="3.40.50.2300">
    <property type="match status" value="1"/>
</dbReference>
<dbReference type="GeneID" id="73289462"/>
<dbReference type="PROSITE" id="PS50110">
    <property type="entry name" value="RESPONSE_REGULATORY"/>
    <property type="match status" value="1"/>
</dbReference>
<dbReference type="RefSeq" id="WP_254159415.1">
    <property type="nucleotide sequence ID" value="NZ_CP100355.1"/>
</dbReference>
<reference evidence="3" key="1">
    <citation type="submission" date="2022-06" db="EMBL/GenBank/DDBJ databases">
        <title>Diverse halophilic archaea isolated from saline environments.</title>
        <authorList>
            <person name="Cui H.-L."/>
        </authorList>
    </citation>
    <scope>NUCLEOTIDE SEQUENCE</scope>
    <source>
        <strain evidence="3">WLHS1</strain>
    </source>
</reference>
<dbReference type="Pfam" id="PF08663">
    <property type="entry name" value="HalX"/>
    <property type="match status" value="1"/>
</dbReference>
<dbReference type="Proteomes" id="UP001056855">
    <property type="component" value="Chromosome"/>
</dbReference>
<dbReference type="InterPro" id="IPR013971">
    <property type="entry name" value="HalX_domain"/>
</dbReference>
<accession>A0A9E7ND29</accession>
<dbReference type="SUPFAM" id="SSF52172">
    <property type="entry name" value="CheY-like"/>
    <property type="match status" value="1"/>
</dbReference>
<dbReference type="InterPro" id="IPR011006">
    <property type="entry name" value="CheY-like_superfamily"/>
</dbReference>
<feature type="modified residue" description="4-aspartylphosphate" evidence="1">
    <location>
        <position position="27"/>
    </location>
</feature>
<organism evidence="3 4">
    <name type="scientific">Natronosalvus rutilus</name>
    <dbReference type="NCBI Taxonomy" id="2953753"/>
    <lineage>
        <taxon>Archaea</taxon>
        <taxon>Methanobacteriati</taxon>
        <taxon>Methanobacteriota</taxon>
        <taxon>Stenosarchaea group</taxon>
        <taxon>Halobacteria</taxon>
        <taxon>Halobacteriales</taxon>
        <taxon>Natrialbaceae</taxon>
        <taxon>Natronosalvus</taxon>
    </lineage>
</organism>
<dbReference type="AlphaFoldDB" id="A0A9E7ND29"/>
<name>A0A9E7ND29_9EURY</name>
<sequence>MYDVRRIDFDRSILDQLEAGDDVILVDWELESPDPRGVLDALSQNAPSTPILAVASDVPTDDPIDRGADEYLVTPVSVEKLRSTIDRLVLQHAYEEAMSEYFRLATERALLENEREAGVDVDERHEQVLADLDEWRERADSIRGEFSREGFDRALRRLLSE</sequence>
<evidence type="ECO:0000313" key="3">
    <source>
        <dbReference type="EMBL" id="UTF54709.1"/>
    </source>
</evidence>
<dbReference type="GO" id="GO:0000160">
    <property type="term" value="P:phosphorelay signal transduction system"/>
    <property type="evidence" value="ECO:0007669"/>
    <property type="project" value="InterPro"/>
</dbReference>
<dbReference type="InterPro" id="IPR001789">
    <property type="entry name" value="Sig_transdc_resp-reg_receiver"/>
</dbReference>
<evidence type="ECO:0000313" key="4">
    <source>
        <dbReference type="Proteomes" id="UP001056855"/>
    </source>
</evidence>
<proteinExistence type="predicted"/>
<dbReference type="KEGG" id="sawl:NGM29_05410"/>
<keyword evidence="1" id="KW-0597">Phosphoprotein</keyword>